<dbReference type="GO" id="GO:0008270">
    <property type="term" value="F:zinc ion binding"/>
    <property type="evidence" value="ECO:0007669"/>
    <property type="project" value="UniProtKB-KW"/>
</dbReference>
<keyword evidence="7" id="KW-0804">Transcription</keyword>
<proteinExistence type="predicted"/>
<dbReference type="GO" id="GO:0005634">
    <property type="term" value="C:nucleus"/>
    <property type="evidence" value="ECO:0007669"/>
    <property type="project" value="UniProtKB-SubCell"/>
</dbReference>
<evidence type="ECO:0000256" key="9">
    <source>
        <dbReference type="PROSITE-ProRule" id="PRU00470"/>
    </source>
</evidence>
<evidence type="ECO:0000256" key="1">
    <source>
        <dbReference type="ARBA" id="ARBA00004123"/>
    </source>
</evidence>
<accession>A0A6A6K6D8</accession>
<dbReference type="PROSITE" id="PS51141">
    <property type="entry name" value="ZF_SBP"/>
    <property type="match status" value="1"/>
</dbReference>
<dbReference type="FunFam" id="4.10.1100.10:FF:000001">
    <property type="entry name" value="Squamosa promoter-binding-like protein 14"/>
    <property type="match status" value="1"/>
</dbReference>
<dbReference type="InterPro" id="IPR004333">
    <property type="entry name" value="SBP_dom"/>
</dbReference>
<comment type="caution">
    <text evidence="12">The sequence shown here is derived from an EMBL/GenBank/DDBJ whole genome shotgun (WGS) entry which is preliminary data.</text>
</comment>
<dbReference type="PANTHER" id="PTHR31251:SF226">
    <property type="entry name" value="SQUAMOSA PROMOTER-BINDING-LIKE PROTEIN 6"/>
    <property type="match status" value="1"/>
</dbReference>
<feature type="compositionally biased region" description="Low complexity" evidence="10">
    <location>
        <begin position="147"/>
        <end position="161"/>
    </location>
</feature>
<comment type="subcellular location">
    <subcellularLocation>
        <location evidence="1">Nucleus</location>
    </subcellularLocation>
</comment>
<gene>
    <name evidence="12" type="ORF">GH714_043288</name>
</gene>
<evidence type="ECO:0000256" key="2">
    <source>
        <dbReference type="ARBA" id="ARBA00022723"/>
    </source>
</evidence>
<sequence length="442" mass="48141">MQSWSCVTGGKGLVSNETISSSDAIAKSKNALMGWDLKNACSFGNNMVVSSQQAIENHGFGELIYHELMGKQLPDNSIRDVLSSEVGGGKIINPFMVSTNTFSLEDESTTRLSSSVVDSNSKDSSFIDLKLGRFGGPADAQNSKISKGASILSSSESSAPPKKARLGVNSHTARCQVYGCNKDLSSSKEYHKRHKVCEIHSKTSKVIVNGIEQRFCQQCSRFHLLAEFDDGKRSCRKRLAGHNERRRKPQVGIHSGRNERLLQPYNGLATSRFHGTTLTSFICQDILPTGPLHPEKYGTSNWCRHIKVEDGSDFSLLSSIPVTRSSTHYSVTQVSEKLTGVSSQASTSGVPNNFSSSGTSSAEVSHLGSIPISDGSDAINFDITDGIYQGSNFMNAKDHLSCEDGTTIDLLQLSSQLQRVESQKQSMQAKQENDAFCWPHIT</sequence>
<evidence type="ECO:0000313" key="12">
    <source>
        <dbReference type="EMBL" id="KAF2282969.1"/>
    </source>
</evidence>
<evidence type="ECO:0000256" key="5">
    <source>
        <dbReference type="ARBA" id="ARBA00023015"/>
    </source>
</evidence>
<keyword evidence="4" id="KW-0862">Zinc</keyword>
<dbReference type="InterPro" id="IPR044817">
    <property type="entry name" value="SBP-like"/>
</dbReference>
<keyword evidence="2" id="KW-0479">Metal-binding</keyword>
<evidence type="ECO:0000259" key="11">
    <source>
        <dbReference type="PROSITE" id="PS51141"/>
    </source>
</evidence>
<feature type="region of interest" description="Disordered" evidence="10">
    <location>
        <begin position="147"/>
        <end position="166"/>
    </location>
</feature>
<dbReference type="EMBL" id="JAAGAX010000040">
    <property type="protein sequence ID" value="KAF2282969.1"/>
    <property type="molecule type" value="Genomic_DNA"/>
</dbReference>
<organism evidence="12 13">
    <name type="scientific">Hevea brasiliensis</name>
    <name type="common">Para rubber tree</name>
    <name type="synonym">Siphonia brasiliensis</name>
    <dbReference type="NCBI Taxonomy" id="3981"/>
    <lineage>
        <taxon>Eukaryota</taxon>
        <taxon>Viridiplantae</taxon>
        <taxon>Streptophyta</taxon>
        <taxon>Embryophyta</taxon>
        <taxon>Tracheophyta</taxon>
        <taxon>Spermatophyta</taxon>
        <taxon>Magnoliopsida</taxon>
        <taxon>eudicotyledons</taxon>
        <taxon>Gunneridae</taxon>
        <taxon>Pentapetalae</taxon>
        <taxon>rosids</taxon>
        <taxon>fabids</taxon>
        <taxon>Malpighiales</taxon>
        <taxon>Euphorbiaceae</taxon>
        <taxon>Crotonoideae</taxon>
        <taxon>Micrandreae</taxon>
        <taxon>Hevea</taxon>
    </lineage>
</organism>
<dbReference type="PANTHER" id="PTHR31251">
    <property type="entry name" value="SQUAMOSA PROMOTER-BINDING-LIKE PROTEIN 4"/>
    <property type="match status" value="1"/>
</dbReference>
<name>A0A6A6K6D8_HEVBR</name>
<keyword evidence="6" id="KW-0238">DNA-binding</keyword>
<dbReference type="InterPro" id="IPR036893">
    <property type="entry name" value="SBP_sf"/>
</dbReference>
<dbReference type="AlphaFoldDB" id="A0A6A6K6D8"/>
<keyword evidence="13" id="KW-1185">Reference proteome</keyword>
<dbReference type="Proteomes" id="UP000467840">
    <property type="component" value="Unassembled WGS sequence"/>
</dbReference>
<reference evidence="12 13" key="1">
    <citation type="journal article" date="2020" name="Mol. Plant">
        <title>The Chromosome-Based Rubber Tree Genome Provides New Insights into Spurge Genome Evolution and Rubber Biosynthesis.</title>
        <authorList>
            <person name="Liu J."/>
            <person name="Shi C."/>
            <person name="Shi C.C."/>
            <person name="Li W."/>
            <person name="Zhang Q.J."/>
            <person name="Zhang Y."/>
            <person name="Li K."/>
            <person name="Lu H.F."/>
            <person name="Shi C."/>
            <person name="Zhu S.T."/>
            <person name="Xiao Z.Y."/>
            <person name="Nan H."/>
            <person name="Yue Y."/>
            <person name="Zhu X.G."/>
            <person name="Wu Y."/>
            <person name="Hong X.N."/>
            <person name="Fan G.Y."/>
            <person name="Tong Y."/>
            <person name="Zhang D."/>
            <person name="Mao C.L."/>
            <person name="Liu Y.L."/>
            <person name="Hao S.J."/>
            <person name="Liu W.Q."/>
            <person name="Lv M.Q."/>
            <person name="Zhang H.B."/>
            <person name="Liu Y."/>
            <person name="Hu-Tang G.R."/>
            <person name="Wang J.P."/>
            <person name="Wang J.H."/>
            <person name="Sun Y.H."/>
            <person name="Ni S.B."/>
            <person name="Chen W.B."/>
            <person name="Zhang X.C."/>
            <person name="Jiao Y.N."/>
            <person name="Eichler E.E."/>
            <person name="Li G.H."/>
            <person name="Liu X."/>
            <person name="Gao L.Z."/>
        </authorList>
    </citation>
    <scope>NUCLEOTIDE SEQUENCE [LARGE SCALE GENOMIC DNA]</scope>
    <source>
        <strain evidence="13">cv. GT1</strain>
        <tissue evidence="12">Leaf</tissue>
    </source>
</reference>
<evidence type="ECO:0000256" key="10">
    <source>
        <dbReference type="SAM" id="MobiDB-lite"/>
    </source>
</evidence>
<evidence type="ECO:0000313" key="13">
    <source>
        <dbReference type="Proteomes" id="UP000467840"/>
    </source>
</evidence>
<evidence type="ECO:0000256" key="6">
    <source>
        <dbReference type="ARBA" id="ARBA00023125"/>
    </source>
</evidence>
<keyword evidence="3 9" id="KW-0863">Zinc-finger</keyword>
<feature type="domain" description="SBP-type" evidence="11">
    <location>
        <begin position="172"/>
        <end position="249"/>
    </location>
</feature>
<evidence type="ECO:0000256" key="3">
    <source>
        <dbReference type="ARBA" id="ARBA00022771"/>
    </source>
</evidence>
<evidence type="ECO:0000256" key="7">
    <source>
        <dbReference type="ARBA" id="ARBA00023163"/>
    </source>
</evidence>
<protein>
    <recommendedName>
        <fullName evidence="11">SBP-type domain-containing protein</fullName>
    </recommendedName>
</protein>
<keyword evidence="8" id="KW-0539">Nucleus</keyword>
<dbReference type="Gene3D" id="4.10.1100.10">
    <property type="entry name" value="Transcription factor, SBP-box domain"/>
    <property type="match status" value="1"/>
</dbReference>
<dbReference type="GO" id="GO:0003677">
    <property type="term" value="F:DNA binding"/>
    <property type="evidence" value="ECO:0007669"/>
    <property type="project" value="UniProtKB-KW"/>
</dbReference>
<keyword evidence="5" id="KW-0805">Transcription regulation</keyword>
<evidence type="ECO:0000256" key="8">
    <source>
        <dbReference type="ARBA" id="ARBA00023242"/>
    </source>
</evidence>
<dbReference type="Pfam" id="PF03110">
    <property type="entry name" value="SBP"/>
    <property type="match status" value="1"/>
</dbReference>
<dbReference type="SUPFAM" id="SSF103612">
    <property type="entry name" value="SBT domain"/>
    <property type="match status" value="1"/>
</dbReference>
<evidence type="ECO:0000256" key="4">
    <source>
        <dbReference type="ARBA" id="ARBA00022833"/>
    </source>
</evidence>